<dbReference type="Pfam" id="PF01636">
    <property type="entry name" value="APH"/>
    <property type="match status" value="1"/>
</dbReference>
<dbReference type="EMBL" id="CP148066">
    <property type="protein sequence ID" value="WXL28191.1"/>
    <property type="molecule type" value="Genomic_DNA"/>
</dbReference>
<feature type="domain" description="Aminoglycoside phosphotransferase" evidence="1">
    <location>
        <begin position="72"/>
        <end position="201"/>
    </location>
</feature>
<reference evidence="2" key="1">
    <citation type="submission" date="2024-03" db="EMBL/GenBank/DDBJ databases">
        <title>Complete genome sequence of Mycoplasma gypis type strain B1/T1.</title>
        <authorList>
            <person name="Spergser J."/>
        </authorList>
    </citation>
    <scope>NUCLEOTIDE SEQUENCE [LARGE SCALE GENOMIC DNA]</scope>
    <source>
        <strain evidence="2">B1/T1</strain>
    </source>
</reference>
<protein>
    <submittedName>
        <fullName evidence="2">Aminoglycoside phosphotransferase family protein</fullName>
    </submittedName>
</protein>
<sequence>MKEKIKDGYTNTSYRDNNVFYQEKKHNGWNHQIDYTIFKDLDFIPKLIENTPNSVSWQWIDNKKNVWDEYTIREVAKNLKKFHNSKLQLPPKNLTQRYENYRRILKEKGIDTKEVWEFKDRVNDILNNARDLWPVHNDLYGSNVMTSVDNKIYFVDWEYATMGDKHFDLAFFIVASIHNEEREKWFLDEYQDYSEEQYTKYKMVICYFIIIWAYSLDKMPIDINYWLKRINDEWNNYHYKKQNNLFKN</sequence>
<dbReference type="PANTHER" id="PTHR40086">
    <property type="entry name" value="PHOSPHOTRANSFERASE YTMP-RELATED"/>
    <property type="match status" value="1"/>
</dbReference>
<proteinExistence type="predicted"/>
<name>A0ABZ2RTY5_9BACT</name>
<dbReference type="InterPro" id="IPR002575">
    <property type="entry name" value="Aminoglycoside_PTrfase"/>
</dbReference>
<accession>A0ABZ2RTY5</accession>
<evidence type="ECO:0000313" key="2">
    <source>
        <dbReference type="EMBL" id="WXL28191.1"/>
    </source>
</evidence>
<keyword evidence="3" id="KW-1185">Reference proteome</keyword>
<organism evidence="2 3">
    <name type="scientific">[Mycoplasma] gypis</name>
    <dbReference type="NCBI Taxonomy" id="92404"/>
    <lineage>
        <taxon>Bacteria</taxon>
        <taxon>Bacillati</taxon>
        <taxon>Mycoplasmatota</taxon>
        <taxon>Mycoplasmoidales</taxon>
        <taxon>Metamycoplasmataceae</taxon>
        <taxon>Metamycoplasma</taxon>
    </lineage>
</organism>
<dbReference type="SUPFAM" id="SSF56112">
    <property type="entry name" value="Protein kinase-like (PK-like)"/>
    <property type="match status" value="1"/>
</dbReference>
<evidence type="ECO:0000259" key="1">
    <source>
        <dbReference type="Pfam" id="PF01636"/>
    </source>
</evidence>
<gene>
    <name evidence="2" type="ORF">WG616_02355</name>
</gene>
<dbReference type="PANTHER" id="PTHR40086:SF1">
    <property type="entry name" value="CELL CYCLE REGULATOR CCRZ"/>
    <property type="match status" value="1"/>
</dbReference>
<dbReference type="InterPro" id="IPR052077">
    <property type="entry name" value="CcrZ_PhaseVar_Mediator"/>
</dbReference>
<dbReference type="RefSeq" id="WP_205498293.1">
    <property type="nucleotide sequence ID" value="NZ_CP148066.1"/>
</dbReference>
<evidence type="ECO:0000313" key="3">
    <source>
        <dbReference type="Proteomes" id="UP001460679"/>
    </source>
</evidence>
<dbReference type="Proteomes" id="UP001460679">
    <property type="component" value="Chromosome"/>
</dbReference>
<dbReference type="Gene3D" id="3.90.1200.10">
    <property type="match status" value="1"/>
</dbReference>
<dbReference type="InterPro" id="IPR011009">
    <property type="entry name" value="Kinase-like_dom_sf"/>
</dbReference>